<accession>A0A0A9HQH6</accession>
<organism evidence="1">
    <name type="scientific">Arundo donax</name>
    <name type="common">Giant reed</name>
    <name type="synonym">Donax arundinaceus</name>
    <dbReference type="NCBI Taxonomy" id="35708"/>
    <lineage>
        <taxon>Eukaryota</taxon>
        <taxon>Viridiplantae</taxon>
        <taxon>Streptophyta</taxon>
        <taxon>Embryophyta</taxon>
        <taxon>Tracheophyta</taxon>
        <taxon>Spermatophyta</taxon>
        <taxon>Magnoliopsida</taxon>
        <taxon>Liliopsida</taxon>
        <taxon>Poales</taxon>
        <taxon>Poaceae</taxon>
        <taxon>PACMAD clade</taxon>
        <taxon>Arundinoideae</taxon>
        <taxon>Arundineae</taxon>
        <taxon>Arundo</taxon>
    </lineage>
</organism>
<proteinExistence type="predicted"/>
<evidence type="ECO:0000313" key="1">
    <source>
        <dbReference type="EMBL" id="JAE39410.1"/>
    </source>
</evidence>
<reference evidence="1" key="2">
    <citation type="journal article" date="2015" name="Data Brief">
        <title>Shoot transcriptome of the giant reed, Arundo donax.</title>
        <authorList>
            <person name="Barrero R.A."/>
            <person name="Guerrero F.D."/>
            <person name="Moolhuijzen P."/>
            <person name="Goolsby J.A."/>
            <person name="Tidwell J."/>
            <person name="Bellgard S.E."/>
            <person name="Bellgard M.I."/>
        </authorList>
    </citation>
    <scope>NUCLEOTIDE SEQUENCE</scope>
    <source>
        <tissue evidence="1">Shoot tissue taken approximately 20 cm above the soil surface</tissue>
    </source>
</reference>
<protein>
    <submittedName>
        <fullName evidence="1">Uncharacterized protein</fullName>
    </submittedName>
</protein>
<reference evidence="1" key="1">
    <citation type="submission" date="2014-09" db="EMBL/GenBank/DDBJ databases">
        <authorList>
            <person name="Magalhaes I.L.F."/>
            <person name="Oliveira U."/>
            <person name="Santos F.R."/>
            <person name="Vidigal T.H.D.A."/>
            <person name="Brescovit A.D."/>
            <person name="Santos A.J."/>
        </authorList>
    </citation>
    <scope>NUCLEOTIDE SEQUENCE</scope>
    <source>
        <tissue evidence="1">Shoot tissue taken approximately 20 cm above the soil surface</tissue>
    </source>
</reference>
<dbReference type="AlphaFoldDB" id="A0A0A9HQH6"/>
<name>A0A0A9HQH6_ARUDO</name>
<dbReference type="EMBL" id="GBRH01158486">
    <property type="protein sequence ID" value="JAE39410.1"/>
    <property type="molecule type" value="Transcribed_RNA"/>
</dbReference>
<sequence length="37" mass="4269">MSRKGSHFCQVSNLSKSTIKVTKQLSYHAVMLILRYI</sequence>